<keyword evidence="6" id="KW-1185">Reference proteome</keyword>
<dbReference type="Pfam" id="PF07411">
    <property type="entry name" value="DUF1508"/>
    <property type="match status" value="5"/>
</dbReference>
<feature type="region of interest" description="Disordered" evidence="1">
    <location>
        <begin position="185"/>
        <end position="209"/>
    </location>
</feature>
<sequence>MSESEAGMLASTYRKRFGEPFTTDEVYGYWLFVAGTVVAVVGMAVFLTSMGAGQTGTRGTAYLLSGVGLATAFAGLVVGQSFHRTAKRLVYVGLLVCLAAMVWFMTVFPGQWALGSGTAQGVVGVYTLGLALITLSGALAPISVGQSRARQAVEDQLADARADDEADDRRIEELEAAVAERDDRIDALESEVDESRAETEEAKRATEEAREEVRAASAETAAAREETASVRDDLNAAASHVNALSKSSATFDVYRDKAGKWRWRLVHRNGNIIATSGESYSSDRTARRGMRSVKRNSLGAAVVWQRDEEDPEPVADPVAEEPSARFRLYRDADDEYRWRLNHDNGETIAAATRGFSSKSSARDGIESVRSAIGPADYLEFDPAGIEVYEDAAGEFRWRLVHRNGNVLGDSGEGYASRSNARRAADRVQEVVGDAAVDADSGIRFETFEDAAGGHRWRLVATNGETIADSGEGYSSRSKLKDAIERVRKYTPAADRLTMATAAVEVYEDAGGEFRWRLRHRNGTILGTSGEGYTSRSKALDAVNSVKRHAPNAPVEEEGKGDAGEASAHGTSTDETGTDEV</sequence>
<feature type="transmembrane region" description="Helical" evidence="2">
    <location>
        <begin position="122"/>
        <end position="142"/>
    </location>
</feature>
<dbReference type="PANTHER" id="PTHR40606">
    <property type="match status" value="1"/>
</dbReference>
<dbReference type="GeneID" id="81122958"/>
<feature type="transmembrane region" description="Helical" evidence="2">
    <location>
        <begin position="89"/>
        <end position="110"/>
    </location>
</feature>
<name>A0ABD5XQA3_9EURY</name>
<feature type="domain" description="Cell division protein A N-terminal" evidence="4">
    <location>
        <begin position="9"/>
        <end position="148"/>
    </location>
</feature>
<feature type="transmembrane region" description="Helical" evidence="2">
    <location>
        <begin position="61"/>
        <end position="83"/>
    </location>
</feature>
<organism evidence="5 6">
    <name type="scientific">Halobaculum litoreum</name>
    <dbReference type="NCBI Taxonomy" id="3031998"/>
    <lineage>
        <taxon>Archaea</taxon>
        <taxon>Methanobacteriati</taxon>
        <taxon>Methanobacteriota</taxon>
        <taxon>Stenosarchaea group</taxon>
        <taxon>Halobacteria</taxon>
        <taxon>Halobacteriales</taxon>
        <taxon>Haloferacaceae</taxon>
        <taxon>Halobaculum</taxon>
    </lineage>
</organism>
<evidence type="ECO:0000256" key="2">
    <source>
        <dbReference type="SAM" id="Phobius"/>
    </source>
</evidence>
<dbReference type="Pfam" id="PF23600">
    <property type="entry name" value="CdpA_N"/>
    <property type="match status" value="1"/>
</dbReference>
<dbReference type="InterPro" id="IPR051141">
    <property type="entry name" value="UPF0339_domain"/>
</dbReference>
<evidence type="ECO:0000313" key="6">
    <source>
        <dbReference type="Proteomes" id="UP001596368"/>
    </source>
</evidence>
<evidence type="ECO:0000313" key="5">
    <source>
        <dbReference type="EMBL" id="MFC7135731.1"/>
    </source>
</evidence>
<proteinExistence type="predicted"/>
<protein>
    <submittedName>
        <fullName evidence="5">DUF1508 domain-containing protein</fullName>
    </submittedName>
</protein>
<evidence type="ECO:0000256" key="1">
    <source>
        <dbReference type="SAM" id="MobiDB-lite"/>
    </source>
</evidence>
<keyword evidence="2" id="KW-0812">Transmembrane</keyword>
<feature type="region of interest" description="Disordered" evidence="1">
    <location>
        <begin position="544"/>
        <end position="580"/>
    </location>
</feature>
<reference evidence="5 6" key="1">
    <citation type="journal article" date="2019" name="Int. J. Syst. Evol. Microbiol.">
        <title>The Global Catalogue of Microorganisms (GCM) 10K type strain sequencing project: providing services to taxonomists for standard genome sequencing and annotation.</title>
        <authorList>
            <consortium name="The Broad Institute Genomics Platform"/>
            <consortium name="The Broad Institute Genome Sequencing Center for Infectious Disease"/>
            <person name="Wu L."/>
            <person name="Ma J."/>
        </authorList>
    </citation>
    <scope>NUCLEOTIDE SEQUENCE [LARGE SCALE GENOMIC DNA]</scope>
    <source>
        <strain evidence="5 6">DT92</strain>
    </source>
</reference>
<dbReference type="Gene3D" id="3.30.160.160">
    <property type="entry name" value="YegP-like"/>
    <property type="match status" value="1"/>
</dbReference>
<evidence type="ECO:0000259" key="4">
    <source>
        <dbReference type="Pfam" id="PF23600"/>
    </source>
</evidence>
<dbReference type="InterPro" id="IPR055563">
    <property type="entry name" value="CdpA_N"/>
</dbReference>
<keyword evidence="2" id="KW-0472">Membrane</keyword>
<feature type="transmembrane region" description="Helical" evidence="2">
    <location>
        <begin position="27"/>
        <end position="49"/>
    </location>
</feature>
<feature type="domain" description="DUF1508" evidence="3">
    <location>
        <begin position="331"/>
        <end position="370"/>
    </location>
</feature>
<keyword evidence="2" id="KW-1133">Transmembrane helix</keyword>
<feature type="domain" description="DUF1508" evidence="3">
    <location>
        <begin position="449"/>
        <end position="495"/>
    </location>
</feature>
<dbReference type="RefSeq" id="WP_284012902.1">
    <property type="nucleotide sequence ID" value="NZ_CP126156.1"/>
</dbReference>
<dbReference type="InterPro" id="IPR036913">
    <property type="entry name" value="YegP-like_sf"/>
</dbReference>
<gene>
    <name evidence="5" type="ORF">ACFQRB_02225</name>
</gene>
<dbReference type="SUPFAM" id="SSF160113">
    <property type="entry name" value="YegP-like"/>
    <property type="match status" value="5"/>
</dbReference>
<accession>A0ABD5XQA3</accession>
<feature type="domain" description="DUF1508" evidence="3">
    <location>
        <begin position="508"/>
        <end position="556"/>
    </location>
</feature>
<comment type="caution">
    <text evidence="5">The sequence shown here is derived from an EMBL/GenBank/DDBJ whole genome shotgun (WGS) entry which is preliminary data.</text>
</comment>
<feature type="domain" description="DUF1508" evidence="3">
    <location>
        <begin position="390"/>
        <end position="436"/>
    </location>
</feature>
<evidence type="ECO:0000259" key="3">
    <source>
        <dbReference type="Pfam" id="PF07411"/>
    </source>
</evidence>
<dbReference type="AlphaFoldDB" id="A0ABD5XQA3"/>
<dbReference type="PANTHER" id="PTHR40606:SF1">
    <property type="entry name" value="UPF0339 PROTEIN YEGP"/>
    <property type="match status" value="1"/>
</dbReference>
<dbReference type="InterPro" id="IPR010879">
    <property type="entry name" value="DUF1508"/>
</dbReference>
<dbReference type="Gene3D" id="2.30.29.80">
    <property type="match status" value="2"/>
</dbReference>
<feature type="domain" description="DUF1508" evidence="3">
    <location>
        <begin position="256"/>
        <end position="303"/>
    </location>
</feature>
<dbReference type="Proteomes" id="UP001596368">
    <property type="component" value="Unassembled WGS sequence"/>
</dbReference>
<dbReference type="EMBL" id="JBHSZG010000001">
    <property type="protein sequence ID" value="MFC7135731.1"/>
    <property type="molecule type" value="Genomic_DNA"/>
</dbReference>